<dbReference type="GO" id="GO:0016887">
    <property type="term" value="F:ATP hydrolysis activity"/>
    <property type="evidence" value="ECO:0007669"/>
    <property type="project" value="InterPro"/>
</dbReference>
<sequence length="347" mass="39121">MLDHIKLERFTAFEQLSLKFSPGLNVFIGENGCGKTHLLKLVYAACDVSTSQKTFAEKINRVFLPSGEQIGRLVKRRSTSSTGSVDVTRTVQADGQDKSLTLRLSLSNHTKDPAKATVSGAHKQWQEHKLTSVYIPVKDMMANAPGFRSLYSLRNIHFEEVYADIIDRAFLGALKGPTDKDRKRLLDILQQSMEGKVISRNEEFFLKSPQGELEFTLLAEGIRKLGLLWVLIQNGTLLDGSVLLWDEPEANLNPKLMRTVVQILIELQRLGVQVFVTTHNYNLLKEFDLQLQPQDRVLFHSLFRDADRNVQAASFAHYDALQPNAIDDTLAMLADREIRQQMGGLGQ</sequence>
<accession>A0AA43AXM6</accession>
<dbReference type="Pfam" id="PF13304">
    <property type="entry name" value="AAA_21"/>
    <property type="match status" value="1"/>
</dbReference>
<dbReference type="InterPro" id="IPR027417">
    <property type="entry name" value="P-loop_NTPase"/>
</dbReference>
<dbReference type="SMART" id="SM00382">
    <property type="entry name" value="AAA"/>
    <property type="match status" value="1"/>
</dbReference>
<dbReference type="EMBL" id="JAOCJW010000027">
    <property type="protein sequence ID" value="MDH2006522.1"/>
    <property type="molecule type" value="Genomic_DNA"/>
</dbReference>
<dbReference type="RefSeq" id="WP_279852229.1">
    <property type="nucleotide sequence ID" value="NZ_JAOCIA010000028.1"/>
</dbReference>
<dbReference type="SUPFAM" id="SSF52540">
    <property type="entry name" value="P-loop containing nucleoside triphosphate hydrolases"/>
    <property type="match status" value="1"/>
</dbReference>
<dbReference type="GO" id="GO:0005524">
    <property type="term" value="F:ATP binding"/>
    <property type="evidence" value="ECO:0007669"/>
    <property type="project" value="InterPro"/>
</dbReference>
<protein>
    <submittedName>
        <fullName evidence="2">AAA family ATPase</fullName>
    </submittedName>
</protein>
<comment type="caution">
    <text evidence="2">The sequence shown here is derived from an EMBL/GenBank/DDBJ whole genome shotgun (WGS) entry which is preliminary data.</text>
</comment>
<dbReference type="InterPro" id="IPR003959">
    <property type="entry name" value="ATPase_AAA_core"/>
</dbReference>
<reference evidence="2" key="1">
    <citation type="submission" date="2022-09" db="EMBL/GenBank/DDBJ databases">
        <title>Intensive care unit water sources are persistently colonized with multi-drug resistant bacteria and are the site of extensive horizontal gene transfer of antibiotic resistance genes.</title>
        <authorList>
            <person name="Diorio-Toth L."/>
        </authorList>
    </citation>
    <scope>NUCLEOTIDE SEQUENCE</scope>
    <source>
        <strain evidence="2">GD03686</strain>
    </source>
</reference>
<evidence type="ECO:0000259" key="1">
    <source>
        <dbReference type="SMART" id="SM00382"/>
    </source>
</evidence>
<dbReference type="InterPro" id="IPR003593">
    <property type="entry name" value="AAA+_ATPase"/>
</dbReference>
<dbReference type="PANTHER" id="PTHR43581">
    <property type="entry name" value="ATP/GTP PHOSPHATASE"/>
    <property type="match status" value="1"/>
</dbReference>
<name>A0AA43AXM6_9BURK</name>
<dbReference type="Proteomes" id="UP001161294">
    <property type="component" value="Unassembled WGS sequence"/>
</dbReference>
<dbReference type="Gene3D" id="3.40.50.300">
    <property type="entry name" value="P-loop containing nucleotide triphosphate hydrolases"/>
    <property type="match status" value="2"/>
</dbReference>
<feature type="domain" description="AAA+ ATPase" evidence="1">
    <location>
        <begin position="21"/>
        <end position="307"/>
    </location>
</feature>
<evidence type="ECO:0000313" key="3">
    <source>
        <dbReference type="Proteomes" id="UP001161294"/>
    </source>
</evidence>
<gene>
    <name evidence="2" type="ORF">N5J23_13370</name>
</gene>
<dbReference type="PANTHER" id="PTHR43581:SF2">
    <property type="entry name" value="EXCINUCLEASE ATPASE SUBUNIT"/>
    <property type="match status" value="1"/>
</dbReference>
<proteinExistence type="predicted"/>
<evidence type="ECO:0000313" key="2">
    <source>
        <dbReference type="EMBL" id="MDH2006522.1"/>
    </source>
</evidence>
<organism evidence="2 3">
    <name type="scientific">Comamonas aquatica</name>
    <dbReference type="NCBI Taxonomy" id="225991"/>
    <lineage>
        <taxon>Bacteria</taxon>
        <taxon>Pseudomonadati</taxon>
        <taxon>Pseudomonadota</taxon>
        <taxon>Betaproteobacteria</taxon>
        <taxon>Burkholderiales</taxon>
        <taxon>Comamonadaceae</taxon>
        <taxon>Comamonas</taxon>
    </lineage>
</organism>
<dbReference type="CDD" id="cd00267">
    <property type="entry name" value="ABC_ATPase"/>
    <property type="match status" value="1"/>
</dbReference>
<dbReference type="InterPro" id="IPR051396">
    <property type="entry name" value="Bact_Antivir_Def_Nuclease"/>
</dbReference>
<dbReference type="AlphaFoldDB" id="A0AA43AXM6"/>